<evidence type="ECO:0000256" key="3">
    <source>
        <dbReference type="ARBA" id="ARBA00023172"/>
    </source>
</evidence>
<dbReference type="InterPro" id="IPR044068">
    <property type="entry name" value="CB"/>
</dbReference>
<gene>
    <name evidence="7" type="ORF">AB4874_18315</name>
</gene>
<dbReference type="InterPro" id="IPR046668">
    <property type="entry name" value="DUF6538"/>
</dbReference>
<name>A0ABV3TPN5_9RHOB</name>
<dbReference type="InterPro" id="IPR013762">
    <property type="entry name" value="Integrase-like_cat_sf"/>
</dbReference>
<dbReference type="EMBL" id="JBFRYC010000018">
    <property type="protein sequence ID" value="MEX1663548.1"/>
    <property type="molecule type" value="Genomic_DNA"/>
</dbReference>
<evidence type="ECO:0000256" key="2">
    <source>
        <dbReference type="ARBA" id="ARBA00023125"/>
    </source>
</evidence>
<evidence type="ECO:0000256" key="4">
    <source>
        <dbReference type="PROSITE-ProRule" id="PRU01248"/>
    </source>
</evidence>
<keyword evidence="8" id="KW-1185">Reference proteome</keyword>
<protein>
    <submittedName>
        <fullName evidence="7">DUF6538 domain-containing protein</fullName>
    </submittedName>
</protein>
<keyword evidence="1" id="KW-0229">DNA integration</keyword>
<reference evidence="7 8" key="1">
    <citation type="journal article" date="2011" name="Int. J. Syst. Evol. Microbiol.">
        <title>Zhongshania antarctica gen. nov., sp. nov. and Zhongshania guokunii sp. nov., gammaproteobacteria respectively isolated from coastal attached (fast) ice and surface seawater of the Antarctic.</title>
        <authorList>
            <person name="Li H.J."/>
            <person name="Zhang X.Y."/>
            <person name="Chen C.X."/>
            <person name="Zhang Y.J."/>
            <person name="Gao Z.M."/>
            <person name="Yu Y."/>
            <person name="Chen X.L."/>
            <person name="Chen B."/>
            <person name="Zhang Y.Z."/>
        </authorList>
    </citation>
    <scope>NUCLEOTIDE SEQUENCE [LARGE SCALE GENOMIC DNA]</scope>
    <source>
        <strain evidence="7 8">15-R06ZXC-3</strain>
    </source>
</reference>
<dbReference type="SUPFAM" id="SSF56349">
    <property type="entry name" value="DNA breaking-rejoining enzymes"/>
    <property type="match status" value="1"/>
</dbReference>
<dbReference type="Pfam" id="PF20172">
    <property type="entry name" value="DUF6538"/>
    <property type="match status" value="1"/>
</dbReference>
<evidence type="ECO:0000259" key="6">
    <source>
        <dbReference type="PROSITE" id="PS51900"/>
    </source>
</evidence>
<dbReference type="InterPro" id="IPR002104">
    <property type="entry name" value="Integrase_catalytic"/>
</dbReference>
<proteinExistence type="predicted"/>
<dbReference type="InterPro" id="IPR011010">
    <property type="entry name" value="DNA_brk_join_enz"/>
</dbReference>
<feature type="domain" description="Core-binding (CB)" evidence="6">
    <location>
        <begin position="130"/>
        <end position="222"/>
    </location>
</feature>
<dbReference type="Gene3D" id="1.10.443.10">
    <property type="entry name" value="Intergrase catalytic core"/>
    <property type="match status" value="1"/>
</dbReference>
<comment type="caution">
    <text evidence="7">The sequence shown here is derived from an EMBL/GenBank/DDBJ whole genome shotgun (WGS) entry which is preliminary data.</text>
</comment>
<evidence type="ECO:0000313" key="7">
    <source>
        <dbReference type="EMBL" id="MEX1663548.1"/>
    </source>
</evidence>
<evidence type="ECO:0000256" key="1">
    <source>
        <dbReference type="ARBA" id="ARBA00022908"/>
    </source>
</evidence>
<accession>A0ABV3TPN5</accession>
<keyword evidence="3" id="KW-0233">DNA recombination</keyword>
<dbReference type="PROSITE" id="PS51900">
    <property type="entry name" value="CB"/>
    <property type="match status" value="1"/>
</dbReference>
<evidence type="ECO:0000313" key="8">
    <source>
        <dbReference type="Proteomes" id="UP001557465"/>
    </source>
</evidence>
<dbReference type="Proteomes" id="UP001557465">
    <property type="component" value="Unassembled WGS sequence"/>
</dbReference>
<keyword evidence="2 4" id="KW-0238">DNA-binding</keyword>
<organism evidence="7 8">
    <name type="scientific">Thioclava arctica</name>
    <dbReference type="NCBI Taxonomy" id="3238301"/>
    <lineage>
        <taxon>Bacteria</taxon>
        <taxon>Pseudomonadati</taxon>
        <taxon>Pseudomonadota</taxon>
        <taxon>Alphaproteobacteria</taxon>
        <taxon>Rhodobacterales</taxon>
        <taxon>Paracoccaceae</taxon>
        <taxon>Thioclava</taxon>
    </lineage>
</organism>
<sequence length="423" mass="47624">MGITKRGKTWHLRKRVPVDYQSVEHRFEIVCSLHTDSEVIARQKATQIWQHQIEAWEAKLAGDTEEAERRFEAAQRLAKARGVRYLDAAQLANRPIGEILERVEAVPTRSGQPDVQEAEALLGGAPMPSITISRALDLYWGYAKDRILGKSPDQIRRWKNPRKKAIANLIAVIGDKPLAEIRGDDMLDFRDWWLERIETEDLTPNSANKDIVHLGDVLKAVNKKKRLHLVLPLSDLSLKEGRKGKRPPFSDDWIRTKLLAPNALAGLNPQARAILLGMVNTGMRPSELAALRPEEICLDDPVPHLRLQPLGRHLKSQNAERNIPLLGVSLDALRSFPNGFDRYQGNSASLSATVNKFLRENGLLETPAHSLYGLRHNFEDRMLGAKIDERIRRDILGHALGRERYGSGGKLEMVAELLSPIAF</sequence>
<dbReference type="PROSITE" id="PS51898">
    <property type="entry name" value="TYR_RECOMBINASE"/>
    <property type="match status" value="1"/>
</dbReference>
<evidence type="ECO:0000259" key="5">
    <source>
        <dbReference type="PROSITE" id="PS51898"/>
    </source>
</evidence>
<feature type="domain" description="Tyr recombinase" evidence="5">
    <location>
        <begin position="244"/>
        <end position="418"/>
    </location>
</feature>
<dbReference type="RefSeq" id="WP_368393070.1">
    <property type="nucleotide sequence ID" value="NZ_JBFRYC010000018.1"/>
</dbReference>